<evidence type="ECO:0000313" key="2">
    <source>
        <dbReference type="Proteomes" id="UP000192277"/>
    </source>
</evidence>
<organism evidence="1 2">
    <name type="scientific">Niastella koreensis</name>
    <dbReference type="NCBI Taxonomy" id="354356"/>
    <lineage>
        <taxon>Bacteria</taxon>
        <taxon>Pseudomonadati</taxon>
        <taxon>Bacteroidota</taxon>
        <taxon>Chitinophagia</taxon>
        <taxon>Chitinophagales</taxon>
        <taxon>Chitinophagaceae</taxon>
        <taxon>Niastella</taxon>
    </lineage>
</organism>
<protein>
    <submittedName>
        <fullName evidence="1">Uncharacterized protein</fullName>
    </submittedName>
</protein>
<keyword evidence="2" id="KW-1185">Reference proteome</keyword>
<name>A0ABX3NYU6_9BACT</name>
<evidence type="ECO:0000313" key="1">
    <source>
        <dbReference type="EMBL" id="OQP49595.1"/>
    </source>
</evidence>
<dbReference type="EMBL" id="LWBO01000010">
    <property type="protein sequence ID" value="OQP49595.1"/>
    <property type="molecule type" value="Genomic_DNA"/>
</dbReference>
<sequence>MYHMNGGTLQKDLVTHYNAAGQKTKQFWFWNGESRFHNVETFYYSRNGLPSSLIDSFADGNIEITTYYYDSNRNLKKRVTLNKKDTIDFWTYPNKHTTIQRWYMEGKPYRFDTAIYEAETAMLEYFGTNKSQNAARGFKWHYKFKNKFDGKGNLVTVYAKVEKPYNSFTKYIYNKRGLLLKKQEIISVNKKKEIQTEYYFKYDK</sequence>
<accession>A0ABX3NYU6</accession>
<comment type="caution">
    <text evidence="1">The sequence shown here is derived from an EMBL/GenBank/DDBJ whole genome shotgun (WGS) entry which is preliminary data.</text>
</comment>
<proteinExistence type="predicted"/>
<gene>
    <name evidence="1" type="ORF">A4D02_28815</name>
</gene>
<dbReference type="Proteomes" id="UP000192277">
    <property type="component" value="Unassembled WGS sequence"/>
</dbReference>
<reference evidence="1 2" key="1">
    <citation type="submission" date="2016-04" db="EMBL/GenBank/DDBJ databases">
        <authorList>
            <person name="Chen L."/>
            <person name="Zhuang W."/>
            <person name="Wang G."/>
        </authorList>
    </citation>
    <scope>NUCLEOTIDE SEQUENCE [LARGE SCALE GENOMIC DNA]</scope>
    <source>
        <strain evidence="2">GR20</strain>
    </source>
</reference>